<dbReference type="InterPro" id="IPR036197">
    <property type="entry name" value="NarG-like_sf"/>
</dbReference>
<dbReference type="InterPro" id="IPR051460">
    <property type="entry name" value="HdrC_iron-sulfur_subunit"/>
</dbReference>
<dbReference type="PANTHER" id="PTHR43255">
    <property type="entry name" value="IRON-SULFUR-BINDING OXIDOREDUCTASE FADF-RELATED-RELATED"/>
    <property type="match status" value="1"/>
</dbReference>
<evidence type="ECO:0000256" key="7">
    <source>
        <dbReference type="SAM" id="Phobius"/>
    </source>
</evidence>
<keyword evidence="3" id="KW-0560">Oxidoreductase</keyword>
<keyword evidence="2" id="KW-0479">Metal-binding</keyword>
<keyword evidence="1" id="KW-0004">4Fe-4S</keyword>
<keyword evidence="7" id="KW-1133">Transmembrane helix</keyword>
<keyword evidence="5" id="KW-0411">Iron-sulfur</keyword>
<accession>A0A7C4W6E7</accession>
<feature type="transmembrane region" description="Helical" evidence="7">
    <location>
        <begin position="128"/>
        <end position="146"/>
    </location>
</feature>
<feature type="transmembrane region" description="Helical" evidence="7">
    <location>
        <begin position="12"/>
        <end position="38"/>
    </location>
</feature>
<evidence type="ECO:0000256" key="1">
    <source>
        <dbReference type="ARBA" id="ARBA00022485"/>
    </source>
</evidence>
<feature type="transmembrane region" description="Helical" evidence="7">
    <location>
        <begin position="81"/>
        <end position="105"/>
    </location>
</feature>
<comment type="caution">
    <text evidence="9">The sequence shown here is derived from an EMBL/GenBank/DDBJ whole genome shotgun (WGS) entry which is preliminary data.</text>
</comment>
<dbReference type="InterPro" id="IPR009051">
    <property type="entry name" value="Helical_ferredxn"/>
</dbReference>
<feature type="region of interest" description="Disordered" evidence="6">
    <location>
        <begin position="689"/>
        <end position="708"/>
    </location>
</feature>
<evidence type="ECO:0000256" key="6">
    <source>
        <dbReference type="SAM" id="MobiDB-lite"/>
    </source>
</evidence>
<evidence type="ECO:0000259" key="8">
    <source>
        <dbReference type="PROSITE" id="PS51379"/>
    </source>
</evidence>
<protein>
    <submittedName>
        <fullName evidence="9">(Fe-S)-binding protein</fullName>
    </submittedName>
</protein>
<dbReference type="SUPFAM" id="SSF103501">
    <property type="entry name" value="Respiratory nitrate reductase 1 gamma chain"/>
    <property type="match status" value="1"/>
</dbReference>
<dbReference type="EMBL" id="DSUH01000250">
    <property type="protein sequence ID" value="HGU33357.1"/>
    <property type="molecule type" value="Genomic_DNA"/>
</dbReference>
<organism evidence="9">
    <name type="scientific">Desulfatirhabdium butyrativorans</name>
    <dbReference type="NCBI Taxonomy" id="340467"/>
    <lineage>
        <taxon>Bacteria</taxon>
        <taxon>Pseudomonadati</taxon>
        <taxon>Thermodesulfobacteriota</taxon>
        <taxon>Desulfobacteria</taxon>
        <taxon>Desulfobacterales</taxon>
        <taxon>Desulfatirhabdiaceae</taxon>
        <taxon>Desulfatirhabdium</taxon>
    </lineage>
</organism>
<dbReference type="Gene3D" id="1.20.950.20">
    <property type="entry name" value="Transmembrane di-heme cytochromes, Chain C"/>
    <property type="match status" value="1"/>
</dbReference>
<evidence type="ECO:0000256" key="2">
    <source>
        <dbReference type="ARBA" id="ARBA00022723"/>
    </source>
</evidence>
<evidence type="ECO:0000256" key="5">
    <source>
        <dbReference type="ARBA" id="ARBA00023014"/>
    </source>
</evidence>
<reference evidence="9" key="1">
    <citation type="journal article" date="2020" name="mSystems">
        <title>Genome- and Community-Level Interaction Insights into Carbon Utilization and Element Cycling Functions of Hydrothermarchaeota in Hydrothermal Sediment.</title>
        <authorList>
            <person name="Zhou Z."/>
            <person name="Liu Y."/>
            <person name="Xu W."/>
            <person name="Pan J."/>
            <person name="Luo Z.H."/>
            <person name="Li M."/>
        </authorList>
    </citation>
    <scope>NUCLEOTIDE SEQUENCE [LARGE SCALE GENOMIC DNA]</scope>
    <source>
        <strain evidence="9">SpSt-477</strain>
    </source>
</reference>
<dbReference type="Gene3D" id="1.10.1060.10">
    <property type="entry name" value="Alpha-helical ferredoxin"/>
    <property type="match status" value="1"/>
</dbReference>
<keyword evidence="7" id="KW-0472">Membrane</keyword>
<dbReference type="GO" id="GO:0046872">
    <property type="term" value="F:metal ion binding"/>
    <property type="evidence" value="ECO:0007669"/>
    <property type="project" value="UniProtKB-KW"/>
</dbReference>
<evidence type="ECO:0000256" key="4">
    <source>
        <dbReference type="ARBA" id="ARBA00023004"/>
    </source>
</evidence>
<evidence type="ECO:0000256" key="3">
    <source>
        <dbReference type="ARBA" id="ARBA00023002"/>
    </source>
</evidence>
<feature type="transmembrane region" description="Helical" evidence="7">
    <location>
        <begin position="167"/>
        <end position="188"/>
    </location>
</feature>
<keyword evidence="7" id="KW-0812">Transmembrane</keyword>
<feature type="compositionally biased region" description="Basic and acidic residues" evidence="6">
    <location>
        <begin position="695"/>
        <end position="708"/>
    </location>
</feature>
<dbReference type="PANTHER" id="PTHR43255:SF1">
    <property type="entry name" value="IRON-SULFUR-BINDING OXIDOREDUCTASE FADF-RELATED"/>
    <property type="match status" value="1"/>
</dbReference>
<dbReference type="InterPro" id="IPR017896">
    <property type="entry name" value="4Fe4S_Fe-S-bd"/>
</dbReference>
<dbReference type="PROSITE" id="PS00198">
    <property type="entry name" value="4FE4S_FER_1"/>
    <property type="match status" value="2"/>
</dbReference>
<dbReference type="PROSITE" id="PS51379">
    <property type="entry name" value="4FE4S_FER_2"/>
    <property type="match status" value="2"/>
</dbReference>
<name>A0A7C4W6E7_9BACT</name>
<evidence type="ECO:0000313" key="9">
    <source>
        <dbReference type="EMBL" id="HGU33357.1"/>
    </source>
</evidence>
<dbReference type="GO" id="GO:0051539">
    <property type="term" value="F:4 iron, 4 sulfur cluster binding"/>
    <property type="evidence" value="ECO:0007669"/>
    <property type="project" value="UniProtKB-KW"/>
</dbReference>
<dbReference type="InterPro" id="IPR017900">
    <property type="entry name" value="4Fe4S_Fe_S_CS"/>
</dbReference>
<keyword evidence="4" id="KW-0408">Iron</keyword>
<sequence length="708" mass="79497">METALISPAKAWVMGIPTVIFSVLIPLIGVAAFTYIIAKRLAPLVRAKPDPRLDRPIDRLKAMLLYAVGQYRQPRYMMAGVLHIILFAGFMILSLRSITLVVLGIQEGFVLPGLGGVLGHIYNVLKDIAATLVLVACIIAAVRRGIFQPERYDVPKRYGKNHTGEAVFVLMLISTLVTCDMLFEGTYVAAQLKKGISPEFVLPATGTWFAANFFSDSSFAVLQRVHLGAYYLHDLVFFFFLCFLPMGKHFHVITSLPNVFLMKLRKGAIKPVEWGVDENKLDELKSFGVKKFEDFTWKHMLDFYSCADCGRCSDQCPANAVKRPLSPRFISIKSRDYCFKNYPIRGEMTPKDEMLIGTIFTEDEIWSCTTCGACEAECPIFIEYIDKIVDLRRGMVDEGMVPQSLQKPLKAIEKRGNPWGKMEKKRSEWVKALPETCEVKLFEQGDTADTLYFVDSITSYDDRMQKIAQATAKVLCASGIDFGILGKDEKDSGNEVRRFGEEMLFQDLKSHNTEMIREAGVTRIVTSDPHAYNALKNEYAGLPPVEHISQTIVKAVTSGKLRLKPIEDVQKVYTYHDPCYLGRHNGVYEDPRKALDAIPGLRRVDMLKSRDRSFCCGGGGLMLFYEPEEEQRMGVLRVKMAQKAGANVIVTACPFCLVNMEDAIKVAGLEGKMEAIDLAELIERHIDRGEDEEQGTEHSEMKAETQVA</sequence>
<dbReference type="AlphaFoldDB" id="A0A7C4W6E7"/>
<feature type="domain" description="4Fe-4S ferredoxin-type" evidence="8">
    <location>
        <begin position="297"/>
        <end position="326"/>
    </location>
</feature>
<feature type="domain" description="4Fe-4S ferredoxin-type" evidence="8">
    <location>
        <begin position="357"/>
        <end position="387"/>
    </location>
</feature>
<dbReference type="Pfam" id="PF02754">
    <property type="entry name" value="CCG"/>
    <property type="match status" value="2"/>
</dbReference>
<feature type="transmembrane region" description="Helical" evidence="7">
    <location>
        <begin position="229"/>
        <end position="247"/>
    </location>
</feature>
<feature type="transmembrane region" description="Helical" evidence="7">
    <location>
        <begin position="200"/>
        <end position="222"/>
    </location>
</feature>
<proteinExistence type="predicted"/>
<dbReference type="GO" id="GO:0005886">
    <property type="term" value="C:plasma membrane"/>
    <property type="evidence" value="ECO:0007669"/>
    <property type="project" value="TreeGrafter"/>
</dbReference>
<dbReference type="GO" id="GO:0016491">
    <property type="term" value="F:oxidoreductase activity"/>
    <property type="evidence" value="ECO:0007669"/>
    <property type="project" value="UniProtKB-KW"/>
</dbReference>
<dbReference type="SUPFAM" id="SSF46548">
    <property type="entry name" value="alpha-helical ferredoxin"/>
    <property type="match status" value="1"/>
</dbReference>
<gene>
    <name evidence="9" type="ORF">ENS29_10940</name>
</gene>
<dbReference type="Pfam" id="PF13187">
    <property type="entry name" value="Fer4_9"/>
    <property type="match status" value="1"/>
</dbReference>
<dbReference type="InterPro" id="IPR004017">
    <property type="entry name" value="Cys_rich_dom"/>
</dbReference>